<organism evidence="1 2">
    <name type="scientific">Celeribacter marinus</name>
    <dbReference type="NCBI Taxonomy" id="1397108"/>
    <lineage>
        <taxon>Bacteria</taxon>
        <taxon>Pseudomonadati</taxon>
        <taxon>Pseudomonadota</taxon>
        <taxon>Alphaproteobacteria</taxon>
        <taxon>Rhodobacterales</taxon>
        <taxon>Roseobacteraceae</taxon>
        <taxon>Celeribacter</taxon>
    </lineage>
</organism>
<dbReference type="PATRIC" id="fig|1397108.4.peg.1050"/>
<dbReference type="AlphaFoldDB" id="A0A0P0A3I4"/>
<accession>A0A0P0A3I4</accession>
<dbReference type="Proteomes" id="UP000064920">
    <property type="component" value="Chromosome"/>
</dbReference>
<dbReference type="KEGG" id="cmar:IMCC12053_1023"/>
<name>A0A0P0A3I4_9RHOB</name>
<dbReference type="EMBL" id="CP012023">
    <property type="protein sequence ID" value="ALI54971.1"/>
    <property type="molecule type" value="Genomic_DNA"/>
</dbReference>
<gene>
    <name evidence="1" type="ORF">IMCC12053_1023</name>
</gene>
<evidence type="ECO:0000313" key="2">
    <source>
        <dbReference type="Proteomes" id="UP000064920"/>
    </source>
</evidence>
<sequence>MQADQVIKQNSQSRRASARYFGYMIILFMAFIVAFLPLGAHATQTRAVLIIRNDPGGPLETRIKEIKNLRATHTQVRITHGYCNSACTLYLGLRNTCVSRDVSFGFHGPMSQFYGLALPPDAFEYWSGVMAAHYPASIRAWYLSDARYTTVGLRQLSGRELIKRGVRECH</sequence>
<proteinExistence type="predicted"/>
<keyword evidence="2" id="KW-1185">Reference proteome</keyword>
<evidence type="ECO:0000313" key="1">
    <source>
        <dbReference type="EMBL" id="ALI54971.1"/>
    </source>
</evidence>
<protein>
    <submittedName>
        <fullName evidence="1">Uncharacterized protein</fullName>
    </submittedName>
</protein>
<reference evidence="1 2" key="1">
    <citation type="submission" date="2015-05" db="EMBL/GenBank/DDBJ databases">
        <authorList>
            <person name="Wang D.B."/>
            <person name="Wang M."/>
        </authorList>
    </citation>
    <scope>NUCLEOTIDE SEQUENCE [LARGE SCALE GENOMIC DNA]</scope>
    <source>
        <strain evidence="1 2">IMCC 12053</strain>
    </source>
</reference>
<dbReference type="STRING" id="1397108.IMCC12053_1023"/>